<keyword evidence="1" id="KW-1133">Transmembrane helix</keyword>
<feature type="domain" description="Acyltransferase 3" evidence="2">
    <location>
        <begin position="6"/>
        <end position="301"/>
    </location>
</feature>
<dbReference type="AlphaFoldDB" id="A0A5K6CVF1"/>
<protein>
    <submittedName>
        <fullName evidence="3">Atr1</fullName>
    </submittedName>
</protein>
<feature type="transmembrane region" description="Helical" evidence="1">
    <location>
        <begin position="228"/>
        <end position="250"/>
    </location>
</feature>
<feature type="transmembrane region" description="Helical" evidence="1">
    <location>
        <begin position="9"/>
        <end position="27"/>
    </location>
</feature>
<feature type="transmembrane region" description="Helical" evidence="1">
    <location>
        <begin position="71"/>
        <end position="96"/>
    </location>
</feature>
<name>A0A5K6CVF1_ACIB3</name>
<feature type="transmembrane region" description="Helical" evidence="1">
    <location>
        <begin position="169"/>
        <end position="187"/>
    </location>
</feature>
<evidence type="ECO:0000313" key="4">
    <source>
        <dbReference type="Proteomes" id="UP000006924"/>
    </source>
</evidence>
<dbReference type="EMBL" id="CP001172">
    <property type="protein sequence ID" value="ATY45827.1"/>
    <property type="molecule type" value="Genomic_DNA"/>
</dbReference>
<dbReference type="Pfam" id="PF01757">
    <property type="entry name" value="Acyl_transf_3"/>
    <property type="match status" value="1"/>
</dbReference>
<feature type="transmembrane region" description="Helical" evidence="1">
    <location>
        <begin position="257"/>
        <end position="275"/>
    </location>
</feature>
<evidence type="ECO:0000313" key="3">
    <source>
        <dbReference type="EMBL" id="ATY45827.1"/>
    </source>
</evidence>
<keyword evidence="1" id="KW-0472">Membrane</keyword>
<accession>A0A5K6CVF1</accession>
<proteinExistence type="predicted"/>
<dbReference type="GO" id="GO:0016747">
    <property type="term" value="F:acyltransferase activity, transferring groups other than amino-acyl groups"/>
    <property type="evidence" value="ECO:0007669"/>
    <property type="project" value="InterPro"/>
</dbReference>
<evidence type="ECO:0000259" key="2">
    <source>
        <dbReference type="Pfam" id="PF01757"/>
    </source>
</evidence>
<feature type="transmembrane region" description="Helical" evidence="1">
    <location>
        <begin position="199"/>
        <end position="222"/>
    </location>
</feature>
<evidence type="ECO:0000256" key="1">
    <source>
        <dbReference type="SAM" id="Phobius"/>
    </source>
</evidence>
<reference evidence="3 4" key="1">
    <citation type="journal article" date="2008" name="J. Bacteriol.">
        <title>Comparative genome sequence analysis of multidrug-resistant Acinetobacter baumannii.</title>
        <authorList>
            <person name="Adams M.D."/>
            <person name="Goglin K."/>
            <person name="Molyneaux N."/>
            <person name="Hujer K.M."/>
            <person name="Lavender H."/>
            <person name="Jamison J.J."/>
            <person name="MacDonald I.J."/>
            <person name="Martin K.M."/>
            <person name="Russo T."/>
            <person name="Campagnari A.A."/>
            <person name="Hujer A.M."/>
            <person name="Bonomo R.A."/>
            <person name="Gill S.R."/>
        </authorList>
    </citation>
    <scope>NUCLEOTIDE SEQUENCE [LARGE SCALE GENOMIC DNA]</scope>
    <source>
        <strain evidence="3 4">AB307-0294</strain>
    </source>
</reference>
<dbReference type="RefSeq" id="WP_000198617.1">
    <property type="nucleotide sequence ID" value="NZ_CP001172.1"/>
</dbReference>
<sequence>MTRSVSIDVLKVILALFVIALHSKIFIDFNDILYFFSVNGIFRIAVPVFLVITGYYFYLVTNFGAWLKRVAFLYIIWMFFYGLFYIDFSLSVYALLKNIYFILFGYHHLWYLIGTVFGGILLFYLKDSNVKFQFFLAILFFTLGCIVQYLGNFHLFNSKWDMVLNANPIYRNFLTVCYPFLTFGYLIHKFNLTAKYKKIAPFAVIISLILLYVEVYINYFFISKTDPLDLMFFLMLLCPSLFIFVFNLNIEGQGKKLALFSTALYLIHPLFQNLLKSFNINSIELFLVTVVLSCLASIVLIMLNKKIKVIL</sequence>
<keyword evidence="1" id="KW-0812">Transmembrane</keyword>
<organism evidence="3 4">
    <name type="scientific">Acinetobacter baumannii (strain AB307-0294)</name>
    <dbReference type="NCBI Taxonomy" id="557600"/>
    <lineage>
        <taxon>Bacteria</taxon>
        <taxon>Pseudomonadati</taxon>
        <taxon>Pseudomonadota</taxon>
        <taxon>Gammaproteobacteria</taxon>
        <taxon>Moraxellales</taxon>
        <taxon>Moraxellaceae</taxon>
        <taxon>Acinetobacter</taxon>
        <taxon>Acinetobacter calcoaceticus/baumannii complex</taxon>
    </lineage>
</organism>
<feature type="transmembrane region" description="Helical" evidence="1">
    <location>
        <begin position="33"/>
        <end position="59"/>
    </location>
</feature>
<feature type="transmembrane region" description="Helical" evidence="1">
    <location>
        <begin position="281"/>
        <end position="303"/>
    </location>
</feature>
<dbReference type="KEGG" id="abb:ABBFA_03423"/>
<gene>
    <name evidence="3" type="primary">atr1</name>
    <name evidence="3" type="ORF">ABBFA_03423</name>
</gene>
<dbReference type="InterPro" id="IPR002656">
    <property type="entry name" value="Acyl_transf_3_dom"/>
</dbReference>
<feature type="transmembrane region" description="Helical" evidence="1">
    <location>
        <begin position="108"/>
        <end position="125"/>
    </location>
</feature>
<dbReference type="Proteomes" id="UP000006924">
    <property type="component" value="Chromosome"/>
</dbReference>
<feature type="transmembrane region" description="Helical" evidence="1">
    <location>
        <begin position="132"/>
        <end position="149"/>
    </location>
</feature>